<dbReference type="RefSeq" id="WP_175269698.1">
    <property type="nucleotide sequence ID" value="NZ_JABFCR010000027.1"/>
</dbReference>
<keyword evidence="3" id="KW-1185">Reference proteome</keyword>
<keyword evidence="1" id="KW-0812">Transmembrane</keyword>
<evidence type="ECO:0000313" key="3">
    <source>
        <dbReference type="Proteomes" id="UP000566071"/>
    </source>
</evidence>
<comment type="caution">
    <text evidence="2">The sequence shown here is derived from an EMBL/GenBank/DDBJ whole genome shotgun (WGS) entry which is preliminary data.</text>
</comment>
<gene>
    <name evidence="2" type="ORF">HK413_07340</name>
</gene>
<accession>A0ABX1W1M1</accession>
<dbReference type="Proteomes" id="UP000566071">
    <property type="component" value="Unassembled WGS sequence"/>
</dbReference>
<organism evidence="2 3">
    <name type="scientific">Mucilaginibacter humi</name>
    <dbReference type="NCBI Taxonomy" id="2732510"/>
    <lineage>
        <taxon>Bacteria</taxon>
        <taxon>Pseudomonadati</taxon>
        <taxon>Bacteroidota</taxon>
        <taxon>Sphingobacteriia</taxon>
        <taxon>Sphingobacteriales</taxon>
        <taxon>Sphingobacteriaceae</taxon>
        <taxon>Mucilaginibacter</taxon>
    </lineage>
</organism>
<dbReference type="EMBL" id="JABFCR010000027">
    <property type="protein sequence ID" value="NNU34015.1"/>
    <property type="molecule type" value="Genomic_DNA"/>
</dbReference>
<reference evidence="2 3" key="1">
    <citation type="submission" date="2020-05" db="EMBL/GenBank/DDBJ databases">
        <authorList>
            <person name="Khan S.A."/>
            <person name="Jeon C.O."/>
            <person name="Chun B.H."/>
        </authorList>
    </citation>
    <scope>NUCLEOTIDE SEQUENCE [LARGE SCALE GENOMIC DNA]</scope>
    <source>
        <strain evidence="2 3">S1162</strain>
    </source>
</reference>
<evidence type="ECO:0000313" key="2">
    <source>
        <dbReference type="EMBL" id="NNU34015.1"/>
    </source>
</evidence>
<keyword evidence="1" id="KW-1133">Transmembrane helix</keyword>
<keyword evidence="1" id="KW-0472">Membrane</keyword>
<sequence length="151" mass="17227">MFYSFFKTRNNYNFAALMIKRIITYLLCFYFFAGSSILPLGDFCLMQDLPAMYHSYEKLVSADEKGILDFVGDYLLGGRDVFGHNKHDAPENRRSAVQFQHASDCCSIVLVVAYENSILINEHYEVVHPLLSISANLSGFQEEPLRPLALK</sequence>
<proteinExistence type="predicted"/>
<evidence type="ECO:0000256" key="1">
    <source>
        <dbReference type="SAM" id="Phobius"/>
    </source>
</evidence>
<protein>
    <submittedName>
        <fullName evidence="2">Uncharacterized protein</fullName>
    </submittedName>
</protein>
<name>A0ABX1W1M1_9SPHI</name>
<feature type="transmembrane region" description="Helical" evidence="1">
    <location>
        <begin position="12"/>
        <end position="33"/>
    </location>
</feature>